<organism evidence="2 3">
    <name type="scientific">Candidatus Mycosynbacter amalyticus</name>
    <dbReference type="NCBI Taxonomy" id="2665156"/>
    <lineage>
        <taxon>Bacteria</taxon>
        <taxon>Candidatus Saccharimonadota</taxon>
        <taxon>Candidatus Saccharimonadota incertae sedis</taxon>
        <taxon>Candidatus Mycosynbacter</taxon>
    </lineage>
</organism>
<name>A0A857MJ16_9BACT</name>
<dbReference type="KEGG" id="mama:GII36_01555"/>
<keyword evidence="1" id="KW-0812">Transmembrane</keyword>
<reference evidence="2" key="1">
    <citation type="journal article" date="2021" name="Nat. Microbiol.">
        <title>Cocultivation of an ultrasmall environmental parasitic bacterium with lytic ability against bacteria associated with wastewater foams.</title>
        <authorList>
            <person name="Batinovic S."/>
            <person name="Rose J.J.A."/>
            <person name="Ratcliffe J."/>
            <person name="Seviour R.J."/>
            <person name="Petrovski S."/>
        </authorList>
    </citation>
    <scope>NUCLEOTIDE SEQUENCE</scope>
    <source>
        <strain evidence="2">JR1</strain>
    </source>
</reference>
<dbReference type="AlphaFoldDB" id="A0A857MJ16"/>
<feature type="transmembrane region" description="Helical" evidence="1">
    <location>
        <begin position="37"/>
        <end position="56"/>
    </location>
</feature>
<gene>
    <name evidence="2" type="ORF">GII36_01555</name>
</gene>
<dbReference type="InterPro" id="IPR007404">
    <property type="entry name" value="YdjM-like"/>
</dbReference>
<accession>A0A857MJ16</accession>
<dbReference type="Pfam" id="PF04307">
    <property type="entry name" value="YdjM"/>
    <property type="match status" value="1"/>
</dbReference>
<evidence type="ECO:0000313" key="2">
    <source>
        <dbReference type="EMBL" id="QHN42533.1"/>
    </source>
</evidence>
<keyword evidence="1" id="KW-0472">Membrane</keyword>
<dbReference type="Proteomes" id="UP001059824">
    <property type="component" value="Chromosome"/>
</dbReference>
<protein>
    <submittedName>
        <fullName evidence="2">Metal-dependent hydrolase</fullName>
    </submittedName>
</protein>
<evidence type="ECO:0000313" key="3">
    <source>
        <dbReference type="Proteomes" id="UP001059824"/>
    </source>
</evidence>
<feature type="transmembrane region" description="Helical" evidence="1">
    <location>
        <begin position="110"/>
        <end position="128"/>
    </location>
</feature>
<keyword evidence="3" id="KW-1185">Reference proteome</keyword>
<dbReference type="RefSeq" id="WP_260763913.1">
    <property type="nucleotide sequence ID" value="NZ_CP045921.1"/>
</dbReference>
<keyword evidence="2" id="KW-0378">Hydrolase</keyword>
<evidence type="ECO:0000256" key="1">
    <source>
        <dbReference type="SAM" id="Phobius"/>
    </source>
</evidence>
<feature type="transmembrane region" description="Helical" evidence="1">
    <location>
        <begin position="68"/>
        <end position="98"/>
    </location>
</feature>
<dbReference type="EMBL" id="CP045921">
    <property type="protein sequence ID" value="QHN42533.1"/>
    <property type="molecule type" value="Genomic_DNA"/>
</dbReference>
<feature type="transmembrane region" description="Helical" evidence="1">
    <location>
        <begin position="6"/>
        <end position="25"/>
    </location>
</feature>
<sequence>MANYKGHIVGGLAAGLAYAGAMTVVPVEHLAEYARLLSDWQALAAVFVIAMLFALFPDVDTNSKAQDIFFWLVFIVDVLLIWNGSFAAAAYLGLIAMLPILTHHRGWTHAKWAMVLVPLPVVLVPLLYSEKLLPIAVVYYGAAVMGYFSHLLLDGLIWKRFRIKN</sequence>
<dbReference type="GO" id="GO:0016787">
    <property type="term" value="F:hydrolase activity"/>
    <property type="evidence" value="ECO:0007669"/>
    <property type="project" value="UniProtKB-KW"/>
</dbReference>
<keyword evidence="1" id="KW-1133">Transmembrane helix</keyword>
<feature type="transmembrane region" description="Helical" evidence="1">
    <location>
        <begin position="134"/>
        <end position="158"/>
    </location>
</feature>
<proteinExistence type="predicted"/>